<dbReference type="Proteomes" id="UP000488936">
    <property type="component" value="Unassembled WGS sequence"/>
</dbReference>
<gene>
    <name evidence="2" type="ORF">GJV77_12670</name>
</gene>
<organism evidence="2 3">
    <name type="scientific">Myroides pelagicus</name>
    <dbReference type="NCBI Taxonomy" id="270914"/>
    <lineage>
        <taxon>Bacteria</taxon>
        <taxon>Pseudomonadati</taxon>
        <taxon>Bacteroidota</taxon>
        <taxon>Flavobacteriia</taxon>
        <taxon>Flavobacteriales</taxon>
        <taxon>Flavobacteriaceae</taxon>
        <taxon>Myroides</taxon>
    </lineage>
</organism>
<dbReference type="InterPro" id="IPR036514">
    <property type="entry name" value="SGNH_hydro_sf"/>
</dbReference>
<dbReference type="Gene3D" id="3.40.50.1110">
    <property type="entry name" value="SGNH hydrolase"/>
    <property type="match status" value="1"/>
</dbReference>
<sequence>MKFTTIVPIKEAKRKLTYEDKVLSMGSCFAVNMSEKFKAFQFQHTVNPFGILFHPLAIERVFRYAVEGYVFTEKDVFEHNEVWSCLAAHSDLNELEEEDIVTKLNVKLFDLQVALKEASHLVLTFGTAWVYEHIETQQLVANCHKLPQQLFRKRLLSYEEVLESYHRIVKLIQEVNPTVQVVFTISPVRHIKDGVVENQRSKSLLIAALHQMLEEVNNSDLRYFPAYEVMMDELRDYRFYTADLLHPNDIAIDYIWERFVQTSISEEMYPIMKKVDEVQKGLAHRPFNPTASQHMQFLDNLVGKIDFLLDKYPFMNFR</sequence>
<proteinExistence type="predicted"/>
<keyword evidence="3" id="KW-1185">Reference proteome</keyword>
<reference evidence="2 3" key="1">
    <citation type="journal article" date="2006" name="Int. J. Syst. Evol. Microbiol.">
        <title>Myroides pelagicus sp. nov., isolated from seawater in Thailand.</title>
        <authorList>
            <person name="Yoon J."/>
            <person name="Maneerat S."/>
            <person name="Kawai F."/>
            <person name="Yokota A."/>
        </authorList>
    </citation>
    <scope>NUCLEOTIDE SEQUENCE [LARGE SCALE GENOMIC DNA]</scope>
    <source>
        <strain evidence="2 3">SM1T</strain>
    </source>
</reference>
<evidence type="ECO:0000259" key="1">
    <source>
        <dbReference type="Pfam" id="PF08885"/>
    </source>
</evidence>
<dbReference type="EMBL" id="WMJY01000038">
    <property type="protein sequence ID" value="MTH30741.1"/>
    <property type="molecule type" value="Genomic_DNA"/>
</dbReference>
<dbReference type="Pfam" id="PF08885">
    <property type="entry name" value="GSCFA"/>
    <property type="match status" value="1"/>
</dbReference>
<name>A0A7K1GPH4_9FLAO</name>
<feature type="domain" description="GSCFA" evidence="1">
    <location>
        <begin position="21"/>
        <end position="259"/>
    </location>
</feature>
<dbReference type="CDD" id="cd00229">
    <property type="entry name" value="SGNH_hydrolase"/>
    <property type="match status" value="1"/>
</dbReference>
<comment type="caution">
    <text evidence="2">The sequence shown here is derived from an EMBL/GenBank/DDBJ whole genome shotgun (WGS) entry which is preliminary data.</text>
</comment>
<dbReference type="RefSeq" id="WP_155036717.1">
    <property type="nucleotide sequence ID" value="NZ_JAYMMG010000038.1"/>
</dbReference>
<dbReference type="OrthoDB" id="9807687at2"/>
<dbReference type="AlphaFoldDB" id="A0A7K1GPH4"/>
<evidence type="ECO:0000313" key="2">
    <source>
        <dbReference type="EMBL" id="MTH30741.1"/>
    </source>
</evidence>
<evidence type="ECO:0000313" key="3">
    <source>
        <dbReference type="Proteomes" id="UP000488936"/>
    </source>
</evidence>
<dbReference type="InterPro" id="IPR014982">
    <property type="entry name" value="GSCFA"/>
</dbReference>
<accession>A0A7K1GPH4</accession>
<protein>
    <submittedName>
        <fullName evidence="2">GSCFA domain-containing protein</fullName>
    </submittedName>
</protein>
<dbReference type="SUPFAM" id="SSF52266">
    <property type="entry name" value="SGNH hydrolase"/>
    <property type="match status" value="1"/>
</dbReference>
<dbReference type="GO" id="GO:0016788">
    <property type="term" value="F:hydrolase activity, acting on ester bonds"/>
    <property type="evidence" value="ECO:0007669"/>
    <property type="project" value="UniProtKB-ARBA"/>
</dbReference>